<organism evidence="1 2">
    <name type="scientific">Porites lobata</name>
    <dbReference type="NCBI Taxonomy" id="104759"/>
    <lineage>
        <taxon>Eukaryota</taxon>
        <taxon>Metazoa</taxon>
        <taxon>Cnidaria</taxon>
        <taxon>Anthozoa</taxon>
        <taxon>Hexacorallia</taxon>
        <taxon>Scleractinia</taxon>
        <taxon>Fungiina</taxon>
        <taxon>Poritidae</taxon>
        <taxon>Porites</taxon>
    </lineage>
</organism>
<accession>A0ABN8PRX1</accession>
<evidence type="ECO:0000313" key="2">
    <source>
        <dbReference type="Proteomes" id="UP001159405"/>
    </source>
</evidence>
<dbReference type="Proteomes" id="UP001159405">
    <property type="component" value="Unassembled WGS sequence"/>
</dbReference>
<dbReference type="SUPFAM" id="SSF52540">
    <property type="entry name" value="P-loop containing nucleoside triphosphate hydrolases"/>
    <property type="match status" value="1"/>
</dbReference>
<sequence>MHNVAKVFVGRVTGSFLCAEKPKIPENRLVGIYHSMTLPKYRTRVSYSLKDTVGQVRIVVATSDLSMGVNFPDVGDVIHTGPARSVIDASTPLVYHRPLASGHCFSRFMQANCLMLSRCTFPPFTATLTTRSCMCLSVQTTAPGNLRLSLLFSTVCVDDQMI</sequence>
<comment type="caution">
    <text evidence="1">The sequence shown here is derived from an EMBL/GenBank/DDBJ whole genome shotgun (WGS) entry which is preliminary data.</text>
</comment>
<protein>
    <recommendedName>
        <fullName evidence="3">RNA helicase</fullName>
    </recommendedName>
</protein>
<evidence type="ECO:0000313" key="1">
    <source>
        <dbReference type="EMBL" id="CAH3149585.1"/>
    </source>
</evidence>
<proteinExistence type="predicted"/>
<evidence type="ECO:0008006" key="3">
    <source>
        <dbReference type="Google" id="ProtNLM"/>
    </source>
</evidence>
<gene>
    <name evidence="1" type="ORF">PLOB_00047532</name>
</gene>
<dbReference type="EMBL" id="CALNXK010000087">
    <property type="protein sequence ID" value="CAH3149585.1"/>
    <property type="molecule type" value="Genomic_DNA"/>
</dbReference>
<keyword evidence="2" id="KW-1185">Reference proteome</keyword>
<dbReference type="InterPro" id="IPR027417">
    <property type="entry name" value="P-loop_NTPase"/>
</dbReference>
<dbReference type="Gene3D" id="3.40.50.300">
    <property type="entry name" value="P-loop containing nucleotide triphosphate hydrolases"/>
    <property type="match status" value="1"/>
</dbReference>
<reference evidence="1 2" key="1">
    <citation type="submission" date="2022-05" db="EMBL/GenBank/DDBJ databases">
        <authorList>
            <consortium name="Genoscope - CEA"/>
            <person name="William W."/>
        </authorList>
    </citation>
    <scope>NUCLEOTIDE SEQUENCE [LARGE SCALE GENOMIC DNA]</scope>
</reference>
<name>A0ABN8PRX1_9CNID</name>